<evidence type="ECO:0000313" key="1">
    <source>
        <dbReference type="EMBL" id="KAH7160241.1"/>
    </source>
</evidence>
<dbReference type="EMBL" id="JAGMUU010000002">
    <property type="protein sequence ID" value="KAH7160241.1"/>
    <property type="molecule type" value="Genomic_DNA"/>
</dbReference>
<gene>
    <name evidence="1" type="ORF">B0J13DRAFT_540784</name>
</gene>
<proteinExistence type="predicted"/>
<reference evidence="1" key="1">
    <citation type="journal article" date="2021" name="Nat. Commun.">
        <title>Genetic determinants of endophytism in the Arabidopsis root mycobiome.</title>
        <authorList>
            <person name="Mesny F."/>
            <person name="Miyauchi S."/>
            <person name="Thiergart T."/>
            <person name="Pickel B."/>
            <person name="Atanasova L."/>
            <person name="Karlsson M."/>
            <person name="Huettel B."/>
            <person name="Barry K.W."/>
            <person name="Haridas S."/>
            <person name="Chen C."/>
            <person name="Bauer D."/>
            <person name="Andreopoulos W."/>
            <person name="Pangilinan J."/>
            <person name="LaButti K."/>
            <person name="Riley R."/>
            <person name="Lipzen A."/>
            <person name="Clum A."/>
            <person name="Drula E."/>
            <person name="Henrissat B."/>
            <person name="Kohler A."/>
            <person name="Grigoriev I.V."/>
            <person name="Martin F.M."/>
            <person name="Hacquard S."/>
        </authorList>
    </citation>
    <scope>NUCLEOTIDE SEQUENCE</scope>
    <source>
        <strain evidence="1">MPI-CAGE-AT-0021</strain>
    </source>
</reference>
<organism evidence="1 2">
    <name type="scientific">Dactylonectria estremocensis</name>
    <dbReference type="NCBI Taxonomy" id="1079267"/>
    <lineage>
        <taxon>Eukaryota</taxon>
        <taxon>Fungi</taxon>
        <taxon>Dikarya</taxon>
        <taxon>Ascomycota</taxon>
        <taxon>Pezizomycotina</taxon>
        <taxon>Sordariomycetes</taxon>
        <taxon>Hypocreomycetidae</taxon>
        <taxon>Hypocreales</taxon>
        <taxon>Nectriaceae</taxon>
        <taxon>Dactylonectria</taxon>
    </lineage>
</organism>
<evidence type="ECO:0000313" key="2">
    <source>
        <dbReference type="Proteomes" id="UP000717696"/>
    </source>
</evidence>
<accession>A0A9P9JG80</accession>
<comment type="caution">
    <text evidence="1">The sequence shown here is derived from an EMBL/GenBank/DDBJ whole genome shotgun (WGS) entry which is preliminary data.</text>
</comment>
<protein>
    <submittedName>
        <fullName evidence="1">Uncharacterized protein</fullName>
    </submittedName>
</protein>
<dbReference type="AlphaFoldDB" id="A0A9P9JG80"/>
<keyword evidence="2" id="KW-1185">Reference proteome</keyword>
<dbReference type="Proteomes" id="UP000717696">
    <property type="component" value="Unassembled WGS sequence"/>
</dbReference>
<name>A0A9P9JG80_9HYPO</name>
<sequence length="206" mass="22920">MCMMSTPYAIRPLCHTLDRAALPCSRSRLLCGSWTELAVTAPMMNPHVHKYLSCLRGYMCRQDGTVPIRATSGSPDELSRTHFRWNSSQSMPNSARHWSVATGPAYLRRAILAVKLQPNRVPNLMAGAETNLLISAPCQRPPIFRSLKAQDGNSLLILALHSAACIATRLDRDKVVWSGRIREQGTINRLMEDSDLSLFWTTGSLV</sequence>